<dbReference type="EMBL" id="JAFIMR010000001">
    <property type="protein sequence ID" value="KAI1881732.1"/>
    <property type="molecule type" value="Genomic_DNA"/>
</dbReference>
<protein>
    <submittedName>
        <fullName evidence="1">Uncharacterized protein</fullName>
    </submittedName>
</protein>
<accession>A0A9Q0AWD8</accession>
<dbReference type="InterPro" id="IPR054208">
    <property type="entry name" value="DUF6914"/>
</dbReference>
<evidence type="ECO:0000313" key="2">
    <source>
        <dbReference type="Proteomes" id="UP000829685"/>
    </source>
</evidence>
<organism evidence="1 2">
    <name type="scientific">Neoarthrinium moseri</name>
    <dbReference type="NCBI Taxonomy" id="1658444"/>
    <lineage>
        <taxon>Eukaryota</taxon>
        <taxon>Fungi</taxon>
        <taxon>Dikarya</taxon>
        <taxon>Ascomycota</taxon>
        <taxon>Pezizomycotina</taxon>
        <taxon>Sordariomycetes</taxon>
        <taxon>Xylariomycetidae</taxon>
        <taxon>Amphisphaeriales</taxon>
        <taxon>Apiosporaceae</taxon>
        <taxon>Neoarthrinium</taxon>
    </lineage>
</organism>
<comment type="caution">
    <text evidence="1">The sequence shown here is derived from an EMBL/GenBank/DDBJ whole genome shotgun (WGS) entry which is preliminary data.</text>
</comment>
<name>A0A9Q0AWD8_9PEZI</name>
<reference evidence="1" key="1">
    <citation type="submission" date="2021-03" db="EMBL/GenBank/DDBJ databases">
        <title>Revisited historic fungal species revealed as producer of novel bioactive compounds through whole genome sequencing and comparative genomics.</title>
        <authorList>
            <person name="Vignolle G.A."/>
            <person name="Hochenegger N."/>
            <person name="Mach R.L."/>
            <person name="Mach-Aigner A.R."/>
            <person name="Javad Rahimi M."/>
            <person name="Salim K.A."/>
            <person name="Chan C.M."/>
            <person name="Lim L.B.L."/>
            <person name="Cai F."/>
            <person name="Druzhinina I.S."/>
            <person name="U'Ren J.M."/>
            <person name="Derntl C."/>
        </authorList>
    </citation>
    <scope>NUCLEOTIDE SEQUENCE</scope>
    <source>
        <strain evidence="1">TUCIM 5799</strain>
    </source>
</reference>
<proteinExistence type="predicted"/>
<keyword evidence="2" id="KW-1185">Reference proteome</keyword>
<evidence type="ECO:0000313" key="1">
    <source>
        <dbReference type="EMBL" id="KAI1881732.1"/>
    </source>
</evidence>
<sequence>MPRGEDKYHWALLTGPKTERDEPTGKRYHAKEQMISIRGHIQSQWQFDERDVSMLATSMILVRIVVGKIKDRKRVASILRSIPIRGDQPGWNCVGWVKEALEALGKDGKALGTSVIDWRTIRDAALSYVRHKEAQHRFDGRAQAGIFNARQVPTYDLIETKQETIP</sequence>
<gene>
    <name evidence="1" type="ORF">JX265_000558</name>
</gene>
<dbReference type="AlphaFoldDB" id="A0A9Q0AWD8"/>
<dbReference type="Pfam" id="PF21858">
    <property type="entry name" value="DUF6914"/>
    <property type="match status" value="1"/>
</dbReference>
<dbReference type="Proteomes" id="UP000829685">
    <property type="component" value="Unassembled WGS sequence"/>
</dbReference>